<dbReference type="InterPro" id="IPR036661">
    <property type="entry name" value="Luciferase-like_sf"/>
</dbReference>
<dbReference type="SUPFAM" id="SSF51679">
    <property type="entry name" value="Bacterial luciferase-like"/>
    <property type="match status" value="1"/>
</dbReference>
<name>A0A163LCY0_DIDRA</name>
<dbReference type="InterPro" id="IPR011251">
    <property type="entry name" value="Luciferase-like_dom"/>
</dbReference>
<dbReference type="SMART" id="SM00347">
    <property type="entry name" value="HTH_MARR"/>
    <property type="match status" value="1"/>
</dbReference>
<dbReference type="Gene3D" id="3.20.20.30">
    <property type="entry name" value="Luciferase-like domain"/>
    <property type="match status" value="1"/>
</dbReference>
<dbReference type="InterPro" id="IPR005025">
    <property type="entry name" value="FMN_Rdtase-like_dom"/>
</dbReference>
<evidence type="ECO:0000259" key="3">
    <source>
        <dbReference type="PROSITE" id="PS50995"/>
    </source>
</evidence>
<proteinExistence type="predicted"/>
<comment type="caution">
    <text evidence="4">The sequence shown here is derived from an EMBL/GenBank/DDBJ whole genome shotgun (WGS) entry which is preliminary data.</text>
</comment>
<dbReference type="GO" id="GO:0003700">
    <property type="term" value="F:DNA-binding transcription factor activity"/>
    <property type="evidence" value="ECO:0007669"/>
    <property type="project" value="InterPro"/>
</dbReference>
<evidence type="ECO:0000313" key="4">
    <source>
        <dbReference type="EMBL" id="KZM27680.1"/>
    </source>
</evidence>
<protein>
    <recommendedName>
        <fullName evidence="3">HTH marR-type domain-containing protein</fullName>
    </recommendedName>
</protein>
<accession>A0A163LCY0</accession>
<reference evidence="4 5" key="1">
    <citation type="journal article" date="2016" name="Sci. Rep.">
        <title>Draft genome sequencing and secretome analysis of fungal phytopathogen Ascochyta rabiei provides insight into the necrotrophic effector repertoire.</title>
        <authorList>
            <person name="Verma S."/>
            <person name="Gazara R.K."/>
            <person name="Nizam S."/>
            <person name="Parween S."/>
            <person name="Chattopadhyay D."/>
            <person name="Verma P.K."/>
        </authorList>
    </citation>
    <scope>NUCLEOTIDE SEQUENCE [LARGE SCALE GENOMIC DNA]</scope>
    <source>
        <strain evidence="4 5">ArDII</strain>
    </source>
</reference>
<evidence type="ECO:0000256" key="1">
    <source>
        <dbReference type="ARBA" id="ARBA00023002"/>
    </source>
</evidence>
<dbReference type="Pfam" id="PF12802">
    <property type="entry name" value="MarR_2"/>
    <property type="match status" value="1"/>
</dbReference>
<keyword evidence="2" id="KW-0503">Monooxygenase</keyword>
<sequence>MEADLRTTTGLTLGQYDVLLRLHEAPGNTIRMGDLAELVLVTTSGVTRVVDRLVEAGLVERVRPDNDRRVVTVSMTPAGKKTLRKASAIHTRGIAEYFSDLIETEELPIARNNMAFELGVYHFGELTPDPTTGAMMNPGVHLRHLVEQATVADQVGLDVFGVGEHHRTDFAVSAPAVVLAAMAQATDNIKLSSAVTVLSSDDPVRVFQQFATVDLLSEGRAEIIAGRGSYTESFPLFGYDLSQYNELFAEKLDLLLKLRDENPINWEGQLRPPLIDGDVTPRPDRQIPVWIAVGGTPASVVRAAKLGLPLSLAIIGGSYQQFEPFVDLYRRAAAEFGHDPKKLAVSIASPGFVDTSKQTALDTSYPYFQAGWMQNHHQRGNGVPMPRRAYEAQATTAGAFFLGGPQEIIDKTMAQYELFHHDRIMIQMGFGNVPQKDMLRAIEILGTEVAPVTRALVDLIVETLGDFEQIDTRVFEIVDLIPGLASALDRDHVDSVTAEALAAVESADIVIAASPVFRGSYTGMFKHFFDLVDQYALANTPVILAATGGSDRHALVLDHALRPLFAFFQALTAPVGIYLSSGDFDGTTILNPEVFERIEMAAKDVLPVARMLAERHRVALT</sequence>
<dbReference type="SUPFAM" id="SSF46785">
    <property type="entry name" value="Winged helix' DNA-binding domain"/>
    <property type="match status" value="1"/>
</dbReference>
<dbReference type="InterPro" id="IPR036388">
    <property type="entry name" value="WH-like_DNA-bd_sf"/>
</dbReference>
<dbReference type="GO" id="GO:0016705">
    <property type="term" value="F:oxidoreductase activity, acting on paired donors, with incorporation or reduction of molecular oxygen"/>
    <property type="evidence" value="ECO:0007669"/>
    <property type="project" value="InterPro"/>
</dbReference>
<dbReference type="InterPro" id="IPR036390">
    <property type="entry name" value="WH_DNA-bd_sf"/>
</dbReference>
<dbReference type="Proteomes" id="UP000076837">
    <property type="component" value="Unassembled WGS sequence"/>
</dbReference>
<evidence type="ECO:0000313" key="5">
    <source>
        <dbReference type="Proteomes" id="UP000076837"/>
    </source>
</evidence>
<gene>
    <name evidence="4" type="ORF">ST47_g1162</name>
</gene>
<dbReference type="Gene3D" id="1.10.10.10">
    <property type="entry name" value="Winged helix-like DNA-binding domain superfamily/Winged helix DNA-binding domain"/>
    <property type="match status" value="1"/>
</dbReference>
<keyword evidence="1" id="KW-0560">Oxidoreductase</keyword>
<dbReference type="Gene3D" id="3.40.50.360">
    <property type="match status" value="1"/>
</dbReference>
<dbReference type="PANTHER" id="PTHR30137">
    <property type="entry name" value="LUCIFERASE-LIKE MONOOXYGENASE"/>
    <property type="match status" value="1"/>
</dbReference>
<dbReference type="Pfam" id="PF00296">
    <property type="entry name" value="Bac_luciferase"/>
    <property type="match status" value="1"/>
</dbReference>
<dbReference type="SUPFAM" id="SSF52218">
    <property type="entry name" value="Flavoproteins"/>
    <property type="match status" value="1"/>
</dbReference>
<dbReference type="Pfam" id="PF03358">
    <property type="entry name" value="FMN_red"/>
    <property type="match status" value="1"/>
</dbReference>
<organism evidence="4 5">
    <name type="scientific">Didymella rabiei</name>
    <name type="common">Chickpea ascochyta blight fungus</name>
    <name type="synonym">Mycosphaerella rabiei</name>
    <dbReference type="NCBI Taxonomy" id="5454"/>
    <lineage>
        <taxon>Eukaryota</taxon>
        <taxon>Fungi</taxon>
        <taxon>Dikarya</taxon>
        <taxon>Ascomycota</taxon>
        <taxon>Pezizomycotina</taxon>
        <taxon>Dothideomycetes</taxon>
        <taxon>Pleosporomycetidae</taxon>
        <taxon>Pleosporales</taxon>
        <taxon>Pleosporineae</taxon>
        <taxon>Didymellaceae</taxon>
        <taxon>Ascochyta</taxon>
    </lineage>
</organism>
<dbReference type="PANTHER" id="PTHR30137:SF8">
    <property type="entry name" value="BLR5498 PROTEIN"/>
    <property type="match status" value="1"/>
</dbReference>
<dbReference type="InterPro" id="IPR000835">
    <property type="entry name" value="HTH_MarR-typ"/>
</dbReference>
<feature type="domain" description="HTH marR-type" evidence="3">
    <location>
        <begin position="1"/>
        <end position="116"/>
    </location>
</feature>
<dbReference type="PROSITE" id="PS50995">
    <property type="entry name" value="HTH_MARR_2"/>
    <property type="match status" value="1"/>
</dbReference>
<dbReference type="InterPro" id="IPR050766">
    <property type="entry name" value="Bact_Lucif_Oxidored"/>
</dbReference>
<evidence type="ECO:0000256" key="2">
    <source>
        <dbReference type="ARBA" id="ARBA00023033"/>
    </source>
</evidence>
<dbReference type="EMBL" id="JYNV01000060">
    <property type="protein sequence ID" value="KZM27680.1"/>
    <property type="molecule type" value="Genomic_DNA"/>
</dbReference>
<dbReference type="PRINTS" id="PR00598">
    <property type="entry name" value="HTHMARR"/>
</dbReference>
<dbReference type="InterPro" id="IPR029039">
    <property type="entry name" value="Flavoprotein-like_sf"/>
</dbReference>
<dbReference type="GO" id="GO:0004497">
    <property type="term" value="F:monooxygenase activity"/>
    <property type="evidence" value="ECO:0007669"/>
    <property type="project" value="UniProtKB-KW"/>
</dbReference>
<dbReference type="GO" id="GO:0005829">
    <property type="term" value="C:cytosol"/>
    <property type="evidence" value="ECO:0007669"/>
    <property type="project" value="TreeGrafter"/>
</dbReference>
<dbReference type="AlphaFoldDB" id="A0A163LCY0"/>
<keyword evidence="5" id="KW-1185">Reference proteome</keyword>